<sequence>MLPIENIAASIFASRSSFGRLFLQVQVDHVADPALRTAFEAVGLSGVDREAYKSALEYAQANGWLEPLVHALVEENLEDGEIAGSLVESASASGERRAKLQAMTNLARGFDNPALIYRGIASGMRWTVKVIVNGEVKGTGILIGPHLVLTAWHVVSALFSHGVSGGYEPVATAGSKLRVEFDDFLALVSSGAFAPRSTLTVPAHKEWCVIFSHCHAAELNDTLPDDLNELDGLWDYAVIRLAECPGIERRWASLDARAVVPRANSRIIVFQHPATQPLKTDQADIVVAEAATAAAIPRLRFLHAANATGGSSGGPCFDKTFMLFGLHQGVWTQSTANRTINRGVPIQRVIEDYKEKIKDLPVPDPSDSPIWRVADLSAPVIGCDVFQTMVWRSAIAGMPRVISIQGEAFTGKTFRLAVLSAMLSDGSHLKIELDATTISKLNAVELAQEICKAAGVADHPIFAPVTEFASTPAAWLRGEVLPKLMAALDAARAGRLVWLTIAELNKTDIQGENASALLLSIYGQTRSSEWLRIVLDGMKGDLPAAIHPLSDRDDVMPLDVDDIKVYVRRAIVGMELQVPNEFLVSVLAEMTMTDYRKWRIGDPSSALSLLAERVSFIVRIYLKDAAAGGYS</sequence>
<dbReference type="InterPro" id="IPR043504">
    <property type="entry name" value="Peptidase_S1_PA_chymotrypsin"/>
</dbReference>
<keyword evidence="2" id="KW-1185">Reference proteome</keyword>
<comment type="caution">
    <text evidence="1">The sequence shown here is derived from an EMBL/GenBank/DDBJ whole genome shotgun (WGS) entry which is preliminary data.</text>
</comment>
<dbReference type="EMBL" id="QYUO01000002">
    <property type="protein sequence ID" value="RJF95777.1"/>
    <property type="molecule type" value="Genomic_DNA"/>
</dbReference>
<proteinExistence type="predicted"/>
<dbReference type="RefSeq" id="WP_119770923.1">
    <property type="nucleotide sequence ID" value="NZ_QYUO01000002.1"/>
</dbReference>
<name>A0A3A3FKE9_9BURK</name>
<evidence type="ECO:0000313" key="1">
    <source>
        <dbReference type="EMBL" id="RJF95777.1"/>
    </source>
</evidence>
<gene>
    <name evidence="1" type="ORF">D3871_20585</name>
</gene>
<evidence type="ECO:0000313" key="2">
    <source>
        <dbReference type="Proteomes" id="UP000265955"/>
    </source>
</evidence>
<organism evidence="1 2">
    <name type="scientific">Noviherbaspirillum saxi</name>
    <dbReference type="NCBI Taxonomy" id="2320863"/>
    <lineage>
        <taxon>Bacteria</taxon>
        <taxon>Pseudomonadati</taxon>
        <taxon>Pseudomonadota</taxon>
        <taxon>Betaproteobacteria</taxon>
        <taxon>Burkholderiales</taxon>
        <taxon>Oxalobacteraceae</taxon>
        <taxon>Noviherbaspirillum</taxon>
    </lineage>
</organism>
<protein>
    <recommendedName>
        <fullName evidence="3">Trypsin-like peptidase domain-containing protein</fullName>
    </recommendedName>
</protein>
<dbReference type="Pfam" id="PF13365">
    <property type="entry name" value="Trypsin_2"/>
    <property type="match status" value="1"/>
</dbReference>
<dbReference type="Proteomes" id="UP000265955">
    <property type="component" value="Unassembled WGS sequence"/>
</dbReference>
<reference evidence="2" key="1">
    <citation type="submission" date="2018-09" db="EMBL/GenBank/DDBJ databases">
        <authorList>
            <person name="Zhu H."/>
        </authorList>
    </citation>
    <scope>NUCLEOTIDE SEQUENCE [LARGE SCALE GENOMIC DNA]</scope>
    <source>
        <strain evidence="2">K1R23-30</strain>
    </source>
</reference>
<dbReference type="Gene3D" id="2.40.10.10">
    <property type="entry name" value="Trypsin-like serine proteases"/>
    <property type="match status" value="1"/>
</dbReference>
<evidence type="ECO:0008006" key="3">
    <source>
        <dbReference type="Google" id="ProtNLM"/>
    </source>
</evidence>
<dbReference type="AlphaFoldDB" id="A0A3A3FKE9"/>
<dbReference type="OrthoDB" id="513782at2"/>
<dbReference type="InterPro" id="IPR009003">
    <property type="entry name" value="Peptidase_S1_PA"/>
</dbReference>
<dbReference type="SUPFAM" id="SSF50494">
    <property type="entry name" value="Trypsin-like serine proteases"/>
    <property type="match status" value="1"/>
</dbReference>
<accession>A0A3A3FKE9</accession>